<reference evidence="2 3" key="1">
    <citation type="journal article" date="2018" name="Front. Plant Sci.">
        <title>Red Clover (Trifolium pratense) and Zigzag Clover (T. medium) - A Picture of Genomic Similarities and Differences.</title>
        <authorList>
            <person name="Dluhosova J."/>
            <person name="Istvanek J."/>
            <person name="Nedelnik J."/>
            <person name="Repkova J."/>
        </authorList>
    </citation>
    <scope>NUCLEOTIDE SEQUENCE [LARGE SCALE GENOMIC DNA]</scope>
    <source>
        <strain evidence="3">cv. 10/8</strain>
        <tissue evidence="2">Leaf</tissue>
    </source>
</reference>
<accession>A0A392Q4F6</accession>
<dbReference type="InterPro" id="IPR050951">
    <property type="entry name" value="Retrovirus_Pol_polyprotein"/>
</dbReference>
<dbReference type="GO" id="GO:0003676">
    <property type="term" value="F:nucleic acid binding"/>
    <property type="evidence" value="ECO:0007669"/>
    <property type="project" value="InterPro"/>
</dbReference>
<dbReference type="PROSITE" id="PS50994">
    <property type="entry name" value="INTEGRASE"/>
    <property type="match status" value="1"/>
</dbReference>
<proteinExistence type="predicted"/>
<organism evidence="2 3">
    <name type="scientific">Trifolium medium</name>
    <dbReference type="NCBI Taxonomy" id="97028"/>
    <lineage>
        <taxon>Eukaryota</taxon>
        <taxon>Viridiplantae</taxon>
        <taxon>Streptophyta</taxon>
        <taxon>Embryophyta</taxon>
        <taxon>Tracheophyta</taxon>
        <taxon>Spermatophyta</taxon>
        <taxon>Magnoliopsida</taxon>
        <taxon>eudicotyledons</taxon>
        <taxon>Gunneridae</taxon>
        <taxon>Pentapetalae</taxon>
        <taxon>rosids</taxon>
        <taxon>fabids</taxon>
        <taxon>Fabales</taxon>
        <taxon>Fabaceae</taxon>
        <taxon>Papilionoideae</taxon>
        <taxon>50 kb inversion clade</taxon>
        <taxon>NPAAA clade</taxon>
        <taxon>Hologalegina</taxon>
        <taxon>IRL clade</taxon>
        <taxon>Trifolieae</taxon>
        <taxon>Trifolium</taxon>
    </lineage>
</organism>
<dbReference type="Gene3D" id="3.30.420.10">
    <property type="entry name" value="Ribonuclease H-like superfamily/Ribonuclease H"/>
    <property type="match status" value="1"/>
</dbReference>
<dbReference type="InterPro" id="IPR036397">
    <property type="entry name" value="RNaseH_sf"/>
</dbReference>
<feature type="non-terminal residue" evidence="2">
    <location>
        <position position="193"/>
    </location>
</feature>
<name>A0A392Q4F6_9FABA</name>
<feature type="domain" description="Integrase catalytic" evidence="1">
    <location>
        <begin position="1"/>
        <end position="99"/>
    </location>
</feature>
<protein>
    <recommendedName>
        <fullName evidence="1">Integrase catalytic domain-containing protein</fullName>
    </recommendedName>
</protein>
<dbReference type="PANTHER" id="PTHR37984:SF5">
    <property type="entry name" value="PROTEIN NYNRIN-LIKE"/>
    <property type="match status" value="1"/>
</dbReference>
<evidence type="ECO:0000259" key="1">
    <source>
        <dbReference type="PROSITE" id="PS50994"/>
    </source>
</evidence>
<dbReference type="SUPFAM" id="SSF53098">
    <property type="entry name" value="Ribonuclease H-like"/>
    <property type="match status" value="1"/>
</dbReference>
<feature type="non-terminal residue" evidence="2">
    <location>
        <position position="1"/>
    </location>
</feature>
<dbReference type="AlphaFoldDB" id="A0A392Q4F6"/>
<sequence>LHGLPKSIISDRDPIFLSTFWRELFRLQGTSLKYSTAYHPETDGQTEVVNRCLEAYLRCFTSDHPRKWFKFLHLAEYWHNSSFHTSIQMTPFQALYGRPPPAIPDYVEGSTAITTLDTTLQQRQVILRTLKDNLKRTRQRMEAQANKKRVDYTFNPGDLVLLRLQPYRQQTVARRMSQKLAKRYYGPYKVIRK</sequence>
<dbReference type="GO" id="GO:0015074">
    <property type="term" value="P:DNA integration"/>
    <property type="evidence" value="ECO:0007669"/>
    <property type="project" value="InterPro"/>
</dbReference>
<comment type="caution">
    <text evidence="2">The sequence shown here is derived from an EMBL/GenBank/DDBJ whole genome shotgun (WGS) entry which is preliminary data.</text>
</comment>
<dbReference type="Proteomes" id="UP000265520">
    <property type="component" value="Unassembled WGS sequence"/>
</dbReference>
<dbReference type="PANTHER" id="PTHR37984">
    <property type="entry name" value="PROTEIN CBG26694"/>
    <property type="match status" value="1"/>
</dbReference>
<evidence type="ECO:0000313" key="3">
    <source>
        <dbReference type="Proteomes" id="UP000265520"/>
    </source>
</evidence>
<dbReference type="EMBL" id="LXQA010113774">
    <property type="protein sequence ID" value="MCI19211.1"/>
    <property type="molecule type" value="Genomic_DNA"/>
</dbReference>
<evidence type="ECO:0000313" key="2">
    <source>
        <dbReference type="EMBL" id="MCI19211.1"/>
    </source>
</evidence>
<dbReference type="InterPro" id="IPR001584">
    <property type="entry name" value="Integrase_cat-core"/>
</dbReference>
<keyword evidence="3" id="KW-1185">Reference proteome</keyword>
<dbReference type="InterPro" id="IPR012337">
    <property type="entry name" value="RNaseH-like_sf"/>
</dbReference>